<evidence type="ECO:0000256" key="11">
    <source>
        <dbReference type="RuleBase" id="RU003357"/>
    </source>
</evidence>
<dbReference type="PANTHER" id="PTHR32552">
    <property type="entry name" value="FERRICHROME IRON RECEPTOR-RELATED"/>
    <property type="match status" value="1"/>
</dbReference>
<proteinExistence type="inferred from homology"/>
<reference evidence="15 16" key="1">
    <citation type="journal article" date="2009" name="Int. J. Syst. Evol. Microbiol.">
        <title>Transfer of Teichococcus ludipueritiae and Muricoccus roseus to the genus Roseomonas, as Roseomonas ludipueritiae comb. nov. and Roseomonas rosea comb. nov., respectively, and emended description of the genus Roseomonas.</title>
        <authorList>
            <person name="Sanchez-Porro C."/>
            <person name="Gallego V."/>
            <person name="Busse H.J."/>
            <person name="Kampfer P."/>
            <person name="Ventosa A."/>
        </authorList>
    </citation>
    <scope>NUCLEOTIDE SEQUENCE [LARGE SCALE GENOMIC DNA]</scope>
    <source>
        <strain evidence="15 16">DSM 14915</strain>
    </source>
</reference>
<dbReference type="InterPro" id="IPR000531">
    <property type="entry name" value="Beta-barrel_TonB"/>
</dbReference>
<comment type="similarity">
    <text evidence="2 10 11">Belongs to the TonB-dependent receptor family.</text>
</comment>
<feature type="domain" description="TonB-dependent receptor plug" evidence="14">
    <location>
        <begin position="68"/>
        <end position="167"/>
    </location>
</feature>
<dbReference type="InterPro" id="IPR037066">
    <property type="entry name" value="Plug_dom_sf"/>
</dbReference>
<dbReference type="EMBL" id="JACTUZ010000059">
    <property type="protein sequence ID" value="MBC9178054.1"/>
    <property type="molecule type" value="Genomic_DNA"/>
</dbReference>
<evidence type="ECO:0000256" key="3">
    <source>
        <dbReference type="ARBA" id="ARBA00022448"/>
    </source>
</evidence>
<feature type="signal peptide" evidence="12">
    <location>
        <begin position="1"/>
        <end position="23"/>
    </location>
</feature>
<dbReference type="Proteomes" id="UP000603940">
    <property type="component" value="Unassembled WGS sequence"/>
</dbReference>
<keyword evidence="7 10" id="KW-0472">Membrane</keyword>
<dbReference type="NCBIfam" id="TIGR01783">
    <property type="entry name" value="TonB-siderophor"/>
    <property type="match status" value="1"/>
</dbReference>
<dbReference type="CDD" id="cd01347">
    <property type="entry name" value="ligand_gated_channel"/>
    <property type="match status" value="1"/>
</dbReference>
<accession>A0ABR7R8C1</accession>
<sequence length="737" mass="79759">MSRRQSLVSTVSQAAMMAGVAMALPGTAEAQTAAPEGTVVLPNIDVQANAPANTLKRGNAVNRLPGTVQDTPQTINVVPREVLEQQNVTTLEEALRNVPGITMSAGEGNGGVTGDQFRIRGFSAQNDIYVDGLRDFGAYVRDAFTYEDVSVLKGPSGYALGTGSVGGGVAINSRLPHLGNSLGATVTGGMGPFARATADANYQFSDTGAVRLNLMGQSARAVDRNTGSGHRWGIAPSIAFGLGTDTTFSLEYLHYEYDQPTDAGIPVISYSNGRYSTPATELGLGRSTWYGTSNDRDKVQVDRVTARLSHELNNWLTLSNDFRVGWYDRDFAFSPISCNAACSAEFLRGGNPLIATTGGVSPYKQSNWSIQNVATATARFTTGPLRHELTAGFDIWHEELNRKGYSYTSARPEIRMWGGGGNDIFQSVSANATNFRDTETTGYGIFVNERLYLIPELSVIGGLRWSRYEVDYNAGTPGVATGRTSIDTGVDVWDPRVAVVFEPTRSQTYYASYSTSSTPPGSYFTTFPAAVGQFRDSFKPERNTIYEIGAKVSVLDNDRLGLFGALYRIDKDNSLQSDPVSGDAIQTSDKQRNQGLEVGVTGQILPNWNFNAAYTYMDSETTESTTPANRGKRVQYVPEHAASLWTTYEFNRNEPLNLTVGGGITWRSKVFLDAANTAQAPSNFALDAVVSHRINDNLRLQVNGYNLTNELNYTALFGGRVVPSPGRTVLVSLAAEF</sequence>
<dbReference type="SUPFAM" id="SSF56935">
    <property type="entry name" value="Porins"/>
    <property type="match status" value="1"/>
</dbReference>
<evidence type="ECO:0000256" key="7">
    <source>
        <dbReference type="ARBA" id="ARBA00023136"/>
    </source>
</evidence>
<comment type="caution">
    <text evidence="15">The sequence shown here is derived from an EMBL/GenBank/DDBJ whole genome shotgun (WGS) entry which is preliminary data.</text>
</comment>
<dbReference type="Gene3D" id="2.170.130.10">
    <property type="entry name" value="TonB-dependent receptor, plug domain"/>
    <property type="match status" value="1"/>
</dbReference>
<keyword evidence="4 10" id="KW-1134">Transmembrane beta strand</keyword>
<evidence type="ECO:0000313" key="15">
    <source>
        <dbReference type="EMBL" id="MBC9178054.1"/>
    </source>
</evidence>
<gene>
    <name evidence="15" type="ORF">IBL25_13995</name>
</gene>
<keyword evidence="6 11" id="KW-0798">TonB box</keyword>
<dbReference type="PROSITE" id="PS52016">
    <property type="entry name" value="TONB_DEPENDENT_REC_3"/>
    <property type="match status" value="1"/>
</dbReference>
<keyword evidence="16" id="KW-1185">Reference proteome</keyword>
<evidence type="ECO:0000256" key="4">
    <source>
        <dbReference type="ARBA" id="ARBA00022452"/>
    </source>
</evidence>
<dbReference type="InterPro" id="IPR010105">
    <property type="entry name" value="TonB_sidphr_rcpt"/>
</dbReference>
<keyword evidence="9 10" id="KW-0998">Cell outer membrane</keyword>
<dbReference type="InterPro" id="IPR039426">
    <property type="entry name" value="TonB-dep_rcpt-like"/>
</dbReference>
<evidence type="ECO:0000256" key="5">
    <source>
        <dbReference type="ARBA" id="ARBA00022692"/>
    </source>
</evidence>
<keyword evidence="12" id="KW-0732">Signal</keyword>
<protein>
    <submittedName>
        <fullName evidence="15">TonB-dependent siderophore receptor</fullName>
    </submittedName>
</protein>
<organism evidence="15 16">
    <name type="scientific">Pseudoroseomonas ludipueritiae</name>
    <dbReference type="NCBI Taxonomy" id="198093"/>
    <lineage>
        <taxon>Bacteria</taxon>
        <taxon>Pseudomonadati</taxon>
        <taxon>Pseudomonadota</taxon>
        <taxon>Alphaproteobacteria</taxon>
        <taxon>Acetobacterales</taxon>
        <taxon>Acetobacteraceae</taxon>
        <taxon>Pseudoroseomonas</taxon>
    </lineage>
</organism>
<feature type="domain" description="TonB-dependent receptor-like beta-barrel" evidence="13">
    <location>
        <begin position="242"/>
        <end position="707"/>
    </location>
</feature>
<evidence type="ECO:0000256" key="1">
    <source>
        <dbReference type="ARBA" id="ARBA00004571"/>
    </source>
</evidence>
<dbReference type="Gene3D" id="2.40.170.20">
    <property type="entry name" value="TonB-dependent receptor, beta-barrel domain"/>
    <property type="match status" value="1"/>
</dbReference>
<dbReference type="Pfam" id="PF07715">
    <property type="entry name" value="Plug"/>
    <property type="match status" value="1"/>
</dbReference>
<dbReference type="InterPro" id="IPR012910">
    <property type="entry name" value="Plug_dom"/>
</dbReference>
<keyword evidence="8 15" id="KW-0675">Receptor</keyword>
<evidence type="ECO:0000256" key="9">
    <source>
        <dbReference type="ARBA" id="ARBA00023237"/>
    </source>
</evidence>
<evidence type="ECO:0000256" key="10">
    <source>
        <dbReference type="PROSITE-ProRule" id="PRU01360"/>
    </source>
</evidence>
<evidence type="ECO:0000256" key="6">
    <source>
        <dbReference type="ARBA" id="ARBA00023077"/>
    </source>
</evidence>
<keyword evidence="3 10" id="KW-0813">Transport</keyword>
<evidence type="ECO:0000259" key="13">
    <source>
        <dbReference type="Pfam" id="PF00593"/>
    </source>
</evidence>
<feature type="chain" id="PRO_5047524687" evidence="12">
    <location>
        <begin position="24"/>
        <end position="737"/>
    </location>
</feature>
<evidence type="ECO:0000256" key="12">
    <source>
        <dbReference type="SAM" id="SignalP"/>
    </source>
</evidence>
<evidence type="ECO:0000259" key="14">
    <source>
        <dbReference type="Pfam" id="PF07715"/>
    </source>
</evidence>
<evidence type="ECO:0000256" key="2">
    <source>
        <dbReference type="ARBA" id="ARBA00009810"/>
    </source>
</evidence>
<dbReference type="PANTHER" id="PTHR32552:SF83">
    <property type="entry name" value="BLR3904 PROTEIN"/>
    <property type="match status" value="1"/>
</dbReference>
<comment type="subcellular location">
    <subcellularLocation>
        <location evidence="1 10">Cell outer membrane</location>
        <topology evidence="1 10">Multi-pass membrane protein</topology>
    </subcellularLocation>
</comment>
<keyword evidence="5 10" id="KW-0812">Transmembrane</keyword>
<name>A0ABR7R8C1_9PROT</name>
<evidence type="ECO:0000256" key="8">
    <source>
        <dbReference type="ARBA" id="ARBA00023170"/>
    </source>
</evidence>
<dbReference type="Pfam" id="PF00593">
    <property type="entry name" value="TonB_dep_Rec_b-barrel"/>
    <property type="match status" value="1"/>
</dbReference>
<evidence type="ECO:0000313" key="16">
    <source>
        <dbReference type="Proteomes" id="UP000603940"/>
    </source>
</evidence>
<dbReference type="InterPro" id="IPR036942">
    <property type="entry name" value="Beta-barrel_TonB_sf"/>
</dbReference>